<evidence type="ECO:0000313" key="4">
    <source>
        <dbReference type="Proteomes" id="UP000265427"/>
    </source>
</evidence>
<feature type="domain" description="Ricin B lectin" evidence="1">
    <location>
        <begin position="109"/>
        <end position="229"/>
    </location>
</feature>
<reference evidence="4 5" key="1">
    <citation type="submission" date="2018-08" db="EMBL/GenBank/DDBJ databases">
        <title>Aphanomyces genome sequencing and annotation.</title>
        <authorList>
            <person name="Minardi D."/>
            <person name="Oidtmann B."/>
            <person name="Van Der Giezen M."/>
            <person name="Studholme D.J."/>
        </authorList>
    </citation>
    <scope>NUCLEOTIDE SEQUENCE [LARGE SCALE GENOMIC DNA]</scope>
    <source>
        <strain evidence="2 4">Kv</strain>
        <strain evidence="3 5">SA</strain>
    </source>
</reference>
<dbReference type="InterPro" id="IPR035992">
    <property type="entry name" value="Ricin_B-like_lectins"/>
</dbReference>
<dbReference type="SUPFAM" id="SSF50370">
    <property type="entry name" value="Ricin B-like lectins"/>
    <property type="match status" value="2"/>
</dbReference>
<gene>
    <name evidence="2" type="ORF">DYB36_012826</name>
    <name evidence="3" type="ORF">DYB38_008229</name>
</gene>
<dbReference type="InterPro" id="IPR000772">
    <property type="entry name" value="Ricin_B_lectin"/>
</dbReference>
<dbReference type="Pfam" id="PF00652">
    <property type="entry name" value="Ricin_B_lectin"/>
    <property type="match status" value="2"/>
</dbReference>
<dbReference type="Proteomes" id="UP000265716">
    <property type="component" value="Unassembled WGS sequence"/>
</dbReference>
<dbReference type="SMART" id="SM00458">
    <property type="entry name" value="RICIN"/>
    <property type="match status" value="2"/>
</dbReference>
<evidence type="ECO:0000313" key="2">
    <source>
        <dbReference type="EMBL" id="RHY04867.1"/>
    </source>
</evidence>
<dbReference type="PROSITE" id="PS50231">
    <property type="entry name" value="RICIN_B_LECTIN"/>
    <property type="match status" value="2"/>
</dbReference>
<evidence type="ECO:0000259" key="1">
    <source>
        <dbReference type="SMART" id="SM00458"/>
    </source>
</evidence>
<dbReference type="AlphaFoldDB" id="A0A397E954"/>
<feature type="domain" description="Ricin B lectin" evidence="1">
    <location>
        <begin position="233"/>
        <end position="340"/>
    </location>
</feature>
<name>A0A397E954_APHAT</name>
<accession>A0A397E954</accession>
<protein>
    <recommendedName>
        <fullName evidence="1">Ricin B lectin domain-containing protein</fullName>
    </recommendedName>
</protein>
<evidence type="ECO:0000313" key="3">
    <source>
        <dbReference type="EMBL" id="RHY78581.1"/>
    </source>
</evidence>
<sequence>MCPVSSIQLPHRRRNSKNKMDDAKKRGLQIYDLLGSQPHFPIYHPSIMKSIACIAAALSLAASAAPASANEVAWRFYSAQDYPLSEWYSNLFADAKKDNMNEWWLFNKDTQQLRSNSNQRECLDAYPKDGKYWVHTWACDGANPNQRWHVDMANHRIQHATHPNVCLDADPTAPQHQAQVWECHSHDVNKNQYWSVVQEIGHLQRKDLLLTTTKTERNDTAGDISFAALLPKDPAENPSDPNAPLPAAWRQEWDYNRDFHQVRSVIDYNCLDAYEPWNGGRVHTWKCGDTNENQKWQYDVYTNQLRHLTHKGYCLDINDETGARPHLWQCHPPTHNFYSLQKFDLFQTISSFN</sequence>
<dbReference type="EMBL" id="QUSZ01006707">
    <property type="protein sequence ID" value="RHY04867.1"/>
    <property type="molecule type" value="Genomic_DNA"/>
</dbReference>
<dbReference type="Gene3D" id="2.80.10.50">
    <property type="match status" value="3"/>
</dbReference>
<dbReference type="VEuPathDB" id="FungiDB:H257_11059"/>
<dbReference type="EMBL" id="QUTC01000350">
    <property type="protein sequence ID" value="RHY78581.1"/>
    <property type="molecule type" value="Genomic_DNA"/>
</dbReference>
<evidence type="ECO:0000313" key="5">
    <source>
        <dbReference type="Proteomes" id="UP000265716"/>
    </source>
</evidence>
<dbReference type="Proteomes" id="UP000265427">
    <property type="component" value="Unassembled WGS sequence"/>
</dbReference>
<organism evidence="3 5">
    <name type="scientific">Aphanomyces astaci</name>
    <name type="common">Crayfish plague agent</name>
    <dbReference type="NCBI Taxonomy" id="112090"/>
    <lineage>
        <taxon>Eukaryota</taxon>
        <taxon>Sar</taxon>
        <taxon>Stramenopiles</taxon>
        <taxon>Oomycota</taxon>
        <taxon>Saprolegniomycetes</taxon>
        <taxon>Saprolegniales</taxon>
        <taxon>Verrucalvaceae</taxon>
        <taxon>Aphanomyces</taxon>
    </lineage>
</organism>
<proteinExistence type="predicted"/>
<comment type="caution">
    <text evidence="3">The sequence shown here is derived from an EMBL/GenBank/DDBJ whole genome shotgun (WGS) entry which is preliminary data.</text>
</comment>